<proteinExistence type="predicted"/>
<organism evidence="2">
    <name type="scientific">Fagus sylvatica</name>
    <name type="common">Beechnut</name>
    <dbReference type="NCBI Taxonomy" id="28930"/>
    <lineage>
        <taxon>Eukaryota</taxon>
        <taxon>Viridiplantae</taxon>
        <taxon>Streptophyta</taxon>
        <taxon>Embryophyta</taxon>
        <taxon>Tracheophyta</taxon>
        <taxon>Spermatophyta</taxon>
        <taxon>Magnoliopsida</taxon>
        <taxon>eudicotyledons</taxon>
        <taxon>Gunneridae</taxon>
        <taxon>Pentapetalae</taxon>
        <taxon>rosids</taxon>
        <taxon>fabids</taxon>
        <taxon>Fagales</taxon>
        <taxon>Fagaceae</taxon>
        <taxon>Fagus</taxon>
    </lineage>
</organism>
<sequence length="271" mass="29539">MGNTSNGSRCPGQLTRTSTNPTGSVHRTLGSFPTRIRKCVGAIDDIHVNASALVEKLKLMLREKGSVNDLRVLEKTITSDNHKFSWPTTGSYYLLDSKYPVGGTFLRLHKSVRALKAHFPILTSMLSNTCDTSTVDDDAPSSFIVFPRGVVVVEVEQEFGHGAHRLNQGKDWVNGASGQRFHGLSSELQPGQGGGNRTVKLEADLGVLAMGHPFHFRSRCFWRWTLLGLRGLSIGGNRHQAAVATIGLAVVSFGVKAASTKGKFRWFFSEG</sequence>
<protein>
    <recommendedName>
        <fullName evidence="3">DDE Tnp4 domain-containing protein</fullName>
    </recommendedName>
</protein>
<accession>A0A2N9HFM2</accession>
<evidence type="ECO:0008006" key="3">
    <source>
        <dbReference type="Google" id="ProtNLM"/>
    </source>
</evidence>
<name>A0A2N9HFM2_FAGSY</name>
<reference evidence="2" key="1">
    <citation type="submission" date="2018-02" db="EMBL/GenBank/DDBJ databases">
        <authorList>
            <person name="Cohen D.B."/>
            <person name="Kent A.D."/>
        </authorList>
    </citation>
    <scope>NUCLEOTIDE SEQUENCE</scope>
</reference>
<gene>
    <name evidence="2" type="ORF">FSB_LOCUS38362</name>
</gene>
<evidence type="ECO:0000256" key="1">
    <source>
        <dbReference type="SAM" id="MobiDB-lite"/>
    </source>
</evidence>
<feature type="compositionally biased region" description="Polar residues" evidence="1">
    <location>
        <begin position="1"/>
        <end position="25"/>
    </location>
</feature>
<dbReference type="EMBL" id="OIVN01003335">
    <property type="protein sequence ID" value="SPD10480.1"/>
    <property type="molecule type" value="Genomic_DNA"/>
</dbReference>
<evidence type="ECO:0000313" key="2">
    <source>
        <dbReference type="EMBL" id="SPD10480.1"/>
    </source>
</evidence>
<dbReference type="AlphaFoldDB" id="A0A2N9HFM2"/>
<feature type="region of interest" description="Disordered" evidence="1">
    <location>
        <begin position="1"/>
        <end position="28"/>
    </location>
</feature>